<protein>
    <submittedName>
        <fullName evidence="2">Uncharacterized protein</fullName>
    </submittedName>
</protein>
<evidence type="ECO:0000313" key="2">
    <source>
        <dbReference type="EMBL" id="ERN15350.1"/>
    </source>
</evidence>
<dbReference type="STRING" id="13333.U5CZD2"/>
<sequence length="170" mass="19028">MNSGEGGMDGLDKKKVGLKRNLKSIEFQGDSDDELPIGTLFKVKKLRNPKTKKSDNEKGPEIRAEDSKVNEEVSVNVNIVEDMDYTLADFRKKLKVPKIVKESSESNCLASKQSRDGEGLQLSKKFTRALEGQPYVVDESRLLLSIKSMVHRVQDGRGSHDISFGLKLFN</sequence>
<name>U5CZD2_AMBTC</name>
<keyword evidence="3" id="KW-1185">Reference proteome</keyword>
<dbReference type="EMBL" id="KI392503">
    <property type="protein sequence ID" value="ERN15350.1"/>
    <property type="molecule type" value="Genomic_DNA"/>
</dbReference>
<proteinExistence type="predicted"/>
<organism evidence="2 3">
    <name type="scientific">Amborella trichopoda</name>
    <dbReference type="NCBI Taxonomy" id="13333"/>
    <lineage>
        <taxon>Eukaryota</taxon>
        <taxon>Viridiplantae</taxon>
        <taxon>Streptophyta</taxon>
        <taxon>Embryophyta</taxon>
        <taxon>Tracheophyta</taxon>
        <taxon>Spermatophyta</taxon>
        <taxon>Magnoliopsida</taxon>
        <taxon>Amborellales</taxon>
        <taxon>Amborellaceae</taxon>
        <taxon>Amborella</taxon>
    </lineage>
</organism>
<dbReference type="Proteomes" id="UP000017836">
    <property type="component" value="Unassembled WGS sequence"/>
</dbReference>
<dbReference type="AlphaFoldDB" id="U5CZD2"/>
<dbReference type="Gramene" id="ERN15350">
    <property type="protein sequence ID" value="ERN15350"/>
    <property type="gene ID" value="AMTR_s00036p00143810"/>
</dbReference>
<dbReference type="HOGENOM" id="CLU_1572760_0_0_1"/>
<accession>U5CZD2</accession>
<evidence type="ECO:0000256" key="1">
    <source>
        <dbReference type="SAM" id="MobiDB-lite"/>
    </source>
</evidence>
<reference evidence="3" key="1">
    <citation type="journal article" date="2013" name="Science">
        <title>The Amborella genome and the evolution of flowering plants.</title>
        <authorList>
            <consortium name="Amborella Genome Project"/>
        </authorList>
    </citation>
    <scope>NUCLEOTIDE SEQUENCE [LARGE SCALE GENOMIC DNA]</scope>
</reference>
<feature type="region of interest" description="Disordered" evidence="1">
    <location>
        <begin position="46"/>
        <end position="68"/>
    </location>
</feature>
<feature type="compositionally biased region" description="Basic and acidic residues" evidence="1">
    <location>
        <begin position="52"/>
        <end position="68"/>
    </location>
</feature>
<gene>
    <name evidence="2" type="ORF">AMTR_s00036p00143810</name>
</gene>
<evidence type="ECO:0000313" key="3">
    <source>
        <dbReference type="Proteomes" id="UP000017836"/>
    </source>
</evidence>